<evidence type="ECO:0000256" key="1">
    <source>
        <dbReference type="ARBA" id="ARBA00004141"/>
    </source>
</evidence>
<dbReference type="SUPFAM" id="SSF48652">
    <property type="entry name" value="Tetraspanin"/>
    <property type="match status" value="1"/>
</dbReference>
<feature type="transmembrane region" description="Helical" evidence="5">
    <location>
        <begin position="178"/>
        <end position="199"/>
    </location>
</feature>
<evidence type="ECO:0000256" key="5">
    <source>
        <dbReference type="SAM" id="Phobius"/>
    </source>
</evidence>
<protein>
    <submittedName>
        <fullName evidence="6">Tetraspanin</fullName>
    </submittedName>
</protein>
<comment type="caution">
    <text evidence="6">The sequence shown here is derived from an EMBL/GenBank/DDBJ whole genome shotgun (WGS) entry which is preliminary data.</text>
</comment>
<dbReference type="Pfam" id="PF00335">
    <property type="entry name" value="Tetraspanin"/>
    <property type="match status" value="1"/>
</dbReference>
<accession>A0ABR2GSX5</accession>
<dbReference type="Proteomes" id="UP001470230">
    <property type="component" value="Unassembled WGS sequence"/>
</dbReference>
<keyword evidence="2 5" id="KW-0812">Transmembrane</keyword>
<dbReference type="EMBL" id="JAPFFF010000063">
    <property type="protein sequence ID" value="KAK8836718.1"/>
    <property type="molecule type" value="Genomic_DNA"/>
</dbReference>
<feature type="transmembrane region" description="Helical" evidence="5">
    <location>
        <begin position="12"/>
        <end position="33"/>
    </location>
</feature>
<feature type="transmembrane region" description="Helical" evidence="5">
    <location>
        <begin position="53"/>
        <end position="75"/>
    </location>
</feature>
<dbReference type="InterPro" id="IPR008952">
    <property type="entry name" value="Tetraspanin_EC2_sf"/>
</dbReference>
<evidence type="ECO:0000313" key="6">
    <source>
        <dbReference type="EMBL" id="KAK8836718.1"/>
    </source>
</evidence>
<dbReference type="InterPro" id="IPR018499">
    <property type="entry name" value="Tetraspanin/Peripherin"/>
</dbReference>
<comment type="subcellular location">
    <subcellularLocation>
        <location evidence="1">Membrane</location>
        <topology evidence="1">Multi-pass membrane protein</topology>
    </subcellularLocation>
</comment>
<organism evidence="6 7">
    <name type="scientific">Tritrichomonas musculus</name>
    <dbReference type="NCBI Taxonomy" id="1915356"/>
    <lineage>
        <taxon>Eukaryota</taxon>
        <taxon>Metamonada</taxon>
        <taxon>Parabasalia</taxon>
        <taxon>Tritrichomonadida</taxon>
        <taxon>Tritrichomonadidae</taxon>
        <taxon>Tritrichomonas</taxon>
    </lineage>
</organism>
<evidence type="ECO:0000313" key="7">
    <source>
        <dbReference type="Proteomes" id="UP001470230"/>
    </source>
</evidence>
<evidence type="ECO:0000256" key="4">
    <source>
        <dbReference type="ARBA" id="ARBA00023136"/>
    </source>
</evidence>
<evidence type="ECO:0000256" key="3">
    <source>
        <dbReference type="ARBA" id="ARBA00022989"/>
    </source>
</evidence>
<keyword evidence="4 5" id="KW-0472">Membrane</keyword>
<reference evidence="6 7" key="1">
    <citation type="submission" date="2024-04" db="EMBL/GenBank/DDBJ databases">
        <title>Tritrichomonas musculus Genome.</title>
        <authorList>
            <person name="Alves-Ferreira E."/>
            <person name="Grigg M."/>
            <person name="Lorenzi H."/>
            <person name="Galac M."/>
        </authorList>
    </citation>
    <scope>NUCLEOTIDE SEQUENCE [LARGE SCALE GENOMIC DNA]</scope>
    <source>
        <strain evidence="6 7">EAF2021</strain>
    </source>
</reference>
<feature type="transmembrane region" description="Helical" evidence="5">
    <location>
        <begin position="82"/>
        <end position="106"/>
    </location>
</feature>
<proteinExistence type="predicted"/>
<evidence type="ECO:0000256" key="2">
    <source>
        <dbReference type="ARBA" id="ARBA00022692"/>
    </source>
</evidence>
<name>A0ABR2GSX5_9EUKA</name>
<sequence length="204" mass="22649">MGCCTGCCQGCARWLIGIVSTCVIICAVVAAIVVYKKEKDKDWSKLIKNNIPFIFILVAMAFAVLSSIIGFILCCCKSRCLYITYLIIIIIVIIIEVVAIVFAFTFKDKIIDGIEENWYKGKFTETREGIERSSQCCGFKSYVPGTKCGYKPEKPGVIPTCYNKIRGEIDSNMKGLRISVIVMIVVEAVLLVCAIYLTCTSKDD</sequence>
<gene>
    <name evidence="6" type="ORF">M9Y10_037234</name>
</gene>
<dbReference type="PANTHER" id="PTHR19282:SF553">
    <property type="entry name" value="TETRASPANIN FAMILY PROTEIN"/>
    <property type="match status" value="1"/>
</dbReference>
<dbReference type="PANTHER" id="PTHR19282">
    <property type="entry name" value="TETRASPANIN"/>
    <property type="match status" value="1"/>
</dbReference>
<keyword evidence="3 5" id="KW-1133">Transmembrane helix</keyword>
<keyword evidence="7" id="KW-1185">Reference proteome</keyword>